<dbReference type="InterPro" id="IPR000878">
    <property type="entry name" value="4pyrrol_Mease"/>
</dbReference>
<dbReference type="Pfam" id="PF01890">
    <property type="entry name" value="CbiG_C"/>
    <property type="match status" value="1"/>
</dbReference>
<comment type="pathway">
    <text evidence="1">Cofactor biosynthesis; adenosylcobalamin biosynthesis.</text>
</comment>
<protein>
    <submittedName>
        <fullName evidence="9">Precorrin-3B C(17)-methyltransferase</fullName>
        <ecNumber evidence="9">2.1.1.131</ecNumber>
    </submittedName>
</protein>
<dbReference type="Gene3D" id="3.40.50.11220">
    <property type="match status" value="1"/>
</dbReference>
<dbReference type="InterPro" id="IPR035996">
    <property type="entry name" value="4pyrrol_Methylase_sf"/>
</dbReference>
<dbReference type="SUPFAM" id="SSF159664">
    <property type="entry name" value="CobE/GbiG C-terminal domain-like"/>
    <property type="match status" value="1"/>
</dbReference>
<dbReference type="GO" id="GO:0032259">
    <property type="term" value="P:methylation"/>
    <property type="evidence" value="ECO:0007669"/>
    <property type="project" value="UniProtKB-KW"/>
</dbReference>
<evidence type="ECO:0000259" key="6">
    <source>
        <dbReference type="Pfam" id="PF00590"/>
    </source>
</evidence>
<dbReference type="CDD" id="cd11646">
    <property type="entry name" value="Precorrin_3B_C17_MT"/>
    <property type="match status" value="1"/>
</dbReference>
<name>A0A9X3ULG4_9HYPH</name>
<evidence type="ECO:0000256" key="2">
    <source>
        <dbReference type="ARBA" id="ARBA00022573"/>
    </source>
</evidence>
<keyword evidence="3 9" id="KW-0489">Methyltransferase</keyword>
<dbReference type="Gene3D" id="3.30.420.180">
    <property type="entry name" value="CobE/GbiG C-terminal domain"/>
    <property type="match status" value="1"/>
</dbReference>
<sequence length="617" mass="64439">MSEPRPAIVVLSQTHLQLARRLVGLVDAELHGLRGRVGTADVLFDSTARHVGDLFRSGRPIIGVMASGALIRLLAPQLTDKHNEPPVLSVSQDGSSIVPLLGGHHGANDLARLIADGIGGHAAITTAGDLQFGIALDAPPQGYVLINPQAAKPVMAALIGGETAKLSGANDWLEQSTIAFSDNGSVVLTTTALATVPRENELVFAPRVLCLGIGCERGAPAEEVIALAEETLAQAGLTAKALTGVFSIDLKADETAIHAVAGHFGVPARFFDAGRLEQEADRLENPSDIVFAEVGCHGVAEGAALAAAGADGDLVVAKRKSRRATCAVAKALQPVAATLPGKARGTLYIVGIGPGSDGWRSPEVSDMIGRSTDLVGYSLYLDLVAGLSHGKARHDFDLGKEEARVRHAMELAGEGRTVSLVCSGDAGIYAMATLAFELLDKGRTGRDADGGLSDAAGRVEISVSPGISALQAAAARTGAPLGHDFCTISLSDLLTPWPDIERRVRAAAEGDFVIAFYNPVSRRRRTQLAFAKEELLKHRPGDTPVVLATNLGREGENVRIVPLASLNVDDVDMLTVVIAGSSQSRTVRTGDGREWVYTPRGYAAKEGSVLDGKEAAE</sequence>
<accession>A0A9X3ULG4</accession>
<evidence type="ECO:0000256" key="4">
    <source>
        <dbReference type="ARBA" id="ARBA00022679"/>
    </source>
</evidence>
<comment type="caution">
    <text evidence="9">The sequence shown here is derived from an EMBL/GenBank/DDBJ whole genome shotgun (WGS) entry which is preliminary data.</text>
</comment>
<dbReference type="GO" id="GO:0030789">
    <property type="term" value="F:precorrin-3B C17-methyltransferase activity"/>
    <property type="evidence" value="ECO:0007669"/>
    <property type="project" value="UniProtKB-EC"/>
</dbReference>
<evidence type="ECO:0000259" key="8">
    <source>
        <dbReference type="Pfam" id="PF11760"/>
    </source>
</evidence>
<dbReference type="Gene3D" id="3.30.950.10">
    <property type="entry name" value="Methyltransferase, Cobalt-precorrin-4 Transmethylase, Domain 2"/>
    <property type="match status" value="1"/>
</dbReference>
<dbReference type="InterPro" id="IPR038029">
    <property type="entry name" value="GbiG_N_sf"/>
</dbReference>
<feature type="domain" description="Cobalamin synthesis G N-terminal" evidence="8">
    <location>
        <begin position="50"/>
        <end position="129"/>
    </location>
</feature>
<feature type="domain" description="Tetrapyrrole methylase" evidence="6">
    <location>
        <begin position="346"/>
        <end position="566"/>
    </location>
</feature>
<dbReference type="NCBIfam" id="TIGR01466">
    <property type="entry name" value="cobJ_cbiH"/>
    <property type="match status" value="1"/>
</dbReference>
<proteinExistence type="predicted"/>
<dbReference type="Pfam" id="PF00590">
    <property type="entry name" value="TP_methylase"/>
    <property type="match status" value="1"/>
</dbReference>
<dbReference type="InterPro" id="IPR014777">
    <property type="entry name" value="4pyrrole_Mease_sub1"/>
</dbReference>
<dbReference type="GO" id="GO:0009236">
    <property type="term" value="P:cobalamin biosynthetic process"/>
    <property type="evidence" value="ECO:0007669"/>
    <property type="project" value="UniProtKB-KW"/>
</dbReference>
<dbReference type="Pfam" id="PF11760">
    <property type="entry name" value="CbiG_N"/>
    <property type="match status" value="1"/>
</dbReference>
<dbReference type="SUPFAM" id="SSF53790">
    <property type="entry name" value="Tetrapyrrole methylase"/>
    <property type="match status" value="1"/>
</dbReference>
<dbReference type="InterPro" id="IPR014776">
    <property type="entry name" value="4pyrrole_Mease_sub2"/>
</dbReference>
<dbReference type="InterPro" id="IPR002750">
    <property type="entry name" value="CobE/GbiG_C"/>
</dbReference>
<dbReference type="AlphaFoldDB" id="A0A9X3ULG4"/>
<dbReference type="InterPro" id="IPR036518">
    <property type="entry name" value="CobE/GbiG_C_sf"/>
</dbReference>
<dbReference type="PANTHER" id="PTHR47036">
    <property type="entry name" value="COBALT-FACTOR III C(17)-METHYLTRANSFERASE-RELATED"/>
    <property type="match status" value="1"/>
</dbReference>
<keyword evidence="4 9" id="KW-0808">Transferase</keyword>
<dbReference type="InterPro" id="IPR051810">
    <property type="entry name" value="Precorrin_MeTrfase"/>
</dbReference>
<reference evidence="9" key="1">
    <citation type="submission" date="2022-11" db="EMBL/GenBank/DDBJ databases">
        <title>Draft genome sequence of Hoeflea poritis E7-10 and Hoeflea prorocentri PM5-8, separated from scleractinian coral Porites lutea and marine dinoflagellate.</title>
        <authorList>
            <person name="Zhang G."/>
            <person name="Wei Q."/>
            <person name="Cai L."/>
        </authorList>
    </citation>
    <scope>NUCLEOTIDE SEQUENCE</scope>
    <source>
        <strain evidence="9">PM5-8</strain>
    </source>
</reference>
<dbReference type="EMBL" id="JAPJZI010000001">
    <property type="protein sequence ID" value="MDA5399179.1"/>
    <property type="molecule type" value="Genomic_DNA"/>
</dbReference>
<dbReference type="PANTHER" id="PTHR47036:SF1">
    <property type="entry name" value="COBALT-FACTOR III C(17)-METHYLTRANSFERASE-RELATED"/>
    <property type="match status" value="1"/>
</dbReference>
<keyword evidence="5" id="KW-0949">S-adenosyl-L-methionine</keyword>
<evidence type="ECO:0000256" key="1">
    <source>
        <dbReference type="ARBA" id="ARBA00004953"/>
    </source>
</evidence>
<evidence type="ECO:0000256" key="5">
    <source>
        <dbReference type="ARBA" id="ARBA00022691"/>
    </source>
</evidence>
<dbReference type="RefSeq" id="WP_267990626.1">
    <property type="nucleotide sequence ID" value="NZ_JAPJZI010000001.1"/>
</dbReference>
<keyword evidence="2" id="KW-0169">Cobalamin biosynthesis</keyword>
<evidence type="ECO:0000259" key="7">
    <source>
        <dbReference type="Pfam" id="PF01890"/>
    </source>
</evidence>
<dbReference type="Gene3D" id="3.40.1010.10">
    <property type="entry name" value="Cobalt-precorrin-4 Transmethylase, Domain 1"/>
    <property type="match status" value="1"/>
</dbReference>
<dbReference type="SUPFAM" id="SSF159672">
    <property type="entry name" value="CbiG N-terminal domain-like"/>
    <property type="match status" value="1"/>
</dbReference>
<feature type="domain" description="CobE/GbiG C-terminal" evidence="7">
    <location>
        <begin position="209"/>
        <end position="329"/>
    </location>
</feature>
<dbReference type="InterPro" id="IPR006363">
    <property type="entry name" value="Cbl_synth_CobJ/CibH_dom"/>
</dbReference>
<evidence type="ECO:0000313" key="10">
    <source>
        <dbReference type="Proteomes" id="UP001151234"/>
    </source>
</evidence>
<evidence type="ECO:0000256" key="3">
    <source>
        <dbReference type="ARBA" id="ARBA00022603"/>
    </source>
</evidence>
<gene>
    <name evidence="9" type="primary">cobJ</name>
    <name evidence="9" type="ORF">OQ273_11395</name>
</gene>
<dbReference type="InterPro" id="IPR021744">
    <property type="entry name" value="CbiG_N"/>
</dbReference>
<evidence type="ECO:0000313" key="9">
    <source>
        <dbReference type="EMBL" id="MDA5399179.1"/>
    </source>
</evidence>
<organism evidence="9 10">
    <name type="scientific">Hoeflea prorocentri</name>
    <dbReference type="NCBI Taxonomy" id="1922333"/>
    <lineage>
        <taxon>Bacteria</taxon>
        <taxon>Pseudomonadati</taxon>
        <taxon>Pseudomonadota</taxon>
        <taxon>Alphaproteobacteria</taxon>
        <taxon>Hyphomicrobiales</taxon>
        <taxon>Rhizobiaceae</taxon>
        <taxon>Hoeflea</taxon>
    </lineage>
</organism>
<dbReference type="EC" id="2.1.1.131" evidence="9"/>
<dbReference type="Proteomes" id="UP001151234">
    <property type="component" value="Unassembled WGS sequence"/>
</dbReference>
<keyword evidence="10" id="KW-1185">Reference proteome</keyword>